<name>A0A4Y2WG58_ARAVE</name>
<dbReference type="AlphaFoldDB" id="A0A4Y2WG58"/>
<reference evidence="1 2" key="1">
    <citation type="journal article" date="2019" name="Sci. Rep.">
        <title>Orb-weaving spider Araneus ventricosus genome elucidates the spidroin gene catalogue.</title>
        <authorList>
            <person name="Kono N."/>
            <person name="Nakamura H."/>
            <person name="Ohtoshi R."/>
            <person name="Moran D.A.P."/>
            <person name="Shinohara A."/>
            <person name="Yoshida Y."/>
            <person name="Fujiwara M."/>
            <person name="Mori M."/>
            <person name="Tomita M."/>
            <person name="Arakawa K."/>
        </authorList>
    </citation>
    <scope>NUCLEOTIDE SEQUENCE [LARGE SCALE GENOMIC DNA]</scope>
</reference>
<proteinExistence type="predicted"/>
<accession>A0A4Y2WG58</accession>
<dbReference type="OrthoDB" id="9975356at2759"/>
<gene>
    <name evidence="1" type="ORF">AVEN_77703_1</name>
</gene>
<protein>
    <submittedName>
        <fullName evidence="1">Uncharacterized protein</fullName>
    </submittedName>
</protein>
<sequence length="85" mass="9784">MNLSQPDQSNVQSLSSCPNVFKVYQAMLKILKDTELLDERQHCFMLHTGVSDTHYMCAETKNELLRIENGWHRATYNAVTRLGVL</sequence>
<keyword evidence="2" id="KW-1185">Reference proteome</keyword>
<comment type="caution">
    <text evidence="1">The sequence shown here is derived from an EMBL/GenBank/DDBJ whole genome shotgun (WGS) entry which is preliminary data.</text>
</comment>
<dbReference type="EMBL" id="BGPR01059262">
    <property type="protein sequence ID" value="GBO35300.1"/>
    <property type="molecule type" value="Genomic_DNA"/>
</dbReference>
<evidence type="ECO:0000313" key="1">
    <source>
        <dbReference type="EMBL" id="GBO35300.1"/>
    </source>
</evidence>
<dbReference type="Proteomes" id="UP000499080">
    <property type="component" value="Unassembled WGS sequence"/>
</dbReference>
<evidence type="ECO:0000313" key="2">
    <source>
        <dbReference type="Proteomes" id="UP000499080"/>
    </source>
</evidence>
<organism evidence="1 2">
    <name type="scientific">Araneus ventricosus</name>
    <name type="common">Orbweaver spider</name>
    <name type="synonym">Epeira ventricosa</name>
    <dbReference type="NCBI Taxonomy" id="182803"/>
    <lineage>
        <taxon>Eukaryota</taxon>
        <taxon>Metazoa</taxon>
        <taxon>Ecdysozoa</taxon>
        <taxon>Arthropoda</taxon>
        <taxon>Chelicerata</taxon>
        <taxon>Arachnida</taxon>
        <taxon>Araneae</taxon>
        <taxon>Araneomorphae</taxon>
        <taxon>Entelegynae</taxon>
        <taxon>Araneoidea</taxon>
        <taxon>Araneidae</taxon>
        <taxon>Araneus</taxon>
    </lineage>
</organism>